<feature type="compositionally biased region" description="Low complexity" evidence="1">
    <location>
        <begin position="535"/>
        <end position="545"/>
    </location>
</feature>
<feature type="compositionally biased region" description="Basic and acidic residues" evidence="1">
    <location>
        <begin position="25"/>
        <end position="40"/>
    </location>
</feature>
<keyword evidence="4" id="KW-1185">Reference proteome</keyword>
<dbReference type="InterPro" id="IPR026947">
    <property type="entry name" value="UBN_middle_dom"/>
</dbReference>
<accession>A0A3S0ZYK4</accession>
<protein>
    <recommendedName>
        <fullName evidence="2">Ubinuclein middle domain-containing protein</fullName>
    </recommendedName>
</protein>
<dbReference type="Pfam" id="PF14075">
    <property type="entry name" value="UBN_AB"/>
    <property type="match status" value="1"/>
</dbReference>
<evidence type="ECO:0000313" key="3">
    <source>
        <dbReference type="EMBL" id="RUS89269.1"/>
    </source>
</evidence>
<feature type="compositionally biased region" description="Low complexity" evidence="1">
    <location>
        <begin position="726"/>
        <end position="736"/>
    </location>
</feature>
<feature type="compositionally biased region" description="Low complexity" evidence="1">
    <location>
        <begin position="687"/>
        <end position="702"/>
    </location>
</feature>
<dbReference type="PANTHER" id="PTHR21669">
    <property type="entry name" value="CAPZ-INTERACTING PROTEIN AND RELATED PROTEINS"/>
    <property type="match status" value="1"/>
</dbReference>
<evidence type="ECO:0000259" key="2">
    <source>
        <dbReference type="Pfam" id="PF14075"/>
    </source>
</evidence>
<dbReference type="GO" id="GO:0006325">
    <property type="term" value="P:chromatin organization"/>
    <property type="evidence" value="ECO:0007669"/>
    <property type="project" value="TreeGrafter"/>
</dbReference>
<feature type="region of interest" description="Disordered" evidence="1">
    <location>
        <begin position="331"/>
        <end position="475"/>
    </location>
</feature>
<feature type="compositionally biased region" description="Polar residues" evidence="1">
    <location>
        <begin position="503"/>
        <end position="526"/>
    </location>
</feature>
<dbReference type="Proteomes" id="UP000271974">
    <property type="component" value="Unassembled WGS sequence"/>
</dbReference>
<dbReference type="AlphaFoldDB" id="A0A3S0ZYK4"/>
<dbReference type="GO" id="GO:0005634">
    <property type="term" value="C:nucleus"/>
    <property type="evidence" value="ECO:0007669"/>
    <property type="project" value="TreeGrafter"/>
</dbReference>
<feature type="compositionally biased region" description="Polar residues" evidence="1">
    <location>
        <begin position="546"/>
        <end position="558"/>
    </location>
</feature>
<dbReference type="EMBL" id="RQTK01000060">
    <property type="protein sequence ID" value="RUS89269.1"/>
    <property type="molecule type" value="Genomic_DNA"/>
</dbReference>
<name>A0A3S0ZYK4_ELYCH</name>
<dbReference type="OrthoDB" id="68076at2759"/>
<feature type="domain" description="Ubinuclein middle" evidence="2">
    <location>
        <begin position="51"/>
        <end position="267"/>
    </location>
</feature>
<feature type="region of interest" description="Disordered" evidence="1">
    <location>
        <begin position="503"/>
        <end position="591"/>
    </location>
</feature>
<gene>
    <name evidence="3" type="ORF">EGW08_002943</name>
</gene>
<organism evidence="3 4">
    <name type="scientific">Elysia chlorotica</name>
    <name type="common">Eastern emerald elysia</name>
    <name type="synonym">Sea slug</name>
    <dbReference type="NCBI Taxonomy" id="188477"/>
    <lineage>
        <taxon>Eukaryota</taxon>
        <taxon>Metazoa</taxon>
        <taxon>Spiralia</taxon>
        <taxon>Lophotrochozoa</taxon>
        <taxon>Mollusca</taxon>
        <taxon>Gastropoda</taxon>
        <taxon>Heterobranchia</taxon>
        <taxon>Euthyneura</taxon>
        <taxon>Panpulmonata</taxon>
        <taxon>Sacoglossa</taxon>
        <taxon>Placobranchoidea</taxon>
        <taxon>Plakobranchidae</taxon>
        <taxon>Elysia</taxon>
    </lineage>
</organism>
<feature type="region of interest" description="Disordered" evidence="1">
    <location>
        <begin position="634"/>
        <end position="745"/>
    </location>
</feature>
<feature type="compositionally biased region" description="Polar residues" evidence="1">
    <location>
        <begin position="663"/>
        <end position="673"/>
    </location>
</feature>
<dbReference type="STRING" id="188477.A0A3S0ZYK4"/>
<feature type="compositionally biased region" description="Pro residues" evidence="1">
    <location>
        <begin position="713"/>
        <end position="725"/>
    </location>
</feature>
<sequence length="789" mass="84529">MKCVENGSKPEIDSEGKNGAVLQEAIKDESSSKSGDEGRGEQQSAEKLIPLPAQLPADMVNSIERLKKCAKENTEGKCKFFSPEINKLLLEIEVGSYSLAWGSRTAIFGHLGDHLPCNKPALLRRAKKLHETQEEDQMKEPMQRLKKAIDAVMPAQQEKYKQLLLKAKADAETNSNTDGPKNEASVESEEDEAKQGTTSKKFKRPKQQFKWTSETRQFLGTIVTLKMKSYKVFKSRNQTAEDYIKTFLENDVRRLWPDGWMQTRVLLKESRMFHKDLAKPVSDKSNKDTVVASSAKSLPAVSGADTSVSPAAAAASRVSKNVIEDVIEISNQSKEEAERSSKESGSRGDTIVVDLPGSSPTTVSNARPSGPSSTVRKLSPPPVEVIDIKESPVKPPSSQPGITQSLLVSDKVPISQKQGQPFKPVSKLQMHPSNQWAHQGQSQPSQKISTVGGLSLSQPTASQPRSGDVSPHWGNKIDSMYQAKVVLKPVSVSQGQQIKAVGNISSKSGNLQQGQAKSSHISSSAPQPGLLKPPVSFSTSSVVSSAPGQGAQNNSIGSSKLYPQPPQLHKPQAAASSGNPSVLPLAGSLPRNMNPQIRSGVILGTSSSHPNACFPYTQSGGKTSNLISYRPQQTAVGVTPGHQSRPNQAALDCPGSSRPPHTLNVSPGSSKPVHNQAGRPAAVRTIPKSNTSSSLVSKSPVLIGSPVTSLTPPKRPYQPEQPSPPSRSNNSCSPQQLSPGEANAKLTLYEQIQSQIRSQEAMEGQALQNLALARNLMGFAGNSGSLSSK</sequence>
<reference evidence="3 4" key="1">
    <citation type="submission" date="2019-01" db="EMBL/GenBank/DDBJ databases">
        <title>A draft genome assembly of the solar-powered sea slug Elysia chlorotica.</title>
        <authorList>
            <person name="Cai H."/>
            <person name="Li Q."/>
            <person name="Fang X."/>
            <person name="Li J."/>
            <person name="Curtis N.E."/>
            <person name="Altenburger A."/>
            <person name="Shibata T."/>
            <person name="Feng M."/>
            <person name="Maeda T."/>
            <person name="Schwartz J.A."/>
            <person name="Shigenobu S."/>
            <person name="Lundholm N."/>
            <person name="Nishiyama T."/>
            <person name="Yang H."/>
            <person name="Hasebe M."/>
            <person name="Li S."/>
            <person name="Pierce S.K."/>
            <person name="Wang J."/>
        </authorList>
    </citation>
    <scope>NUCLEOTIDE SEQUENCE [LARGE SCALE GENOMIC DNA]</scope>
    <source>
        <strain evidence="3">EC2010</strain>
        <tissue evidence="3">Whole organism of an adult</tissue>
    </source>
</reference>
<feature type="compositionally biased region" description="Polar residues" evidence="1">
    <location>
        <begin position="358"/>
        <end position="376"/>
    </location>
</feature>
<evidence type="ECO:0000313" key="4">
    <source>
        <dbReference type="Proteomes" id="UP000271974"/>
    </source>
</evidence>
<feature type="region of interest" description="Disordered" evidence="1">
    <location>
        <begin position="170"/>
        <end position="207"/>
    </location>
</feature>
<feature type="region of interest" description="Disordered" evidence="1">
    <location>
        <begin position="1"/>
        <end position="50"/>
    </location>
</feature>
<dbReference type="PANTHER" id="PTHR21669:SF28">
    <property type="entry name" value="YEMANUCLEIN"/>
    <property type="match status" value="1"/>
</dbReference>
<feature type="compositionally biased region" description="Basic and acidic residues" evidence="1">
    <location>
        <begin position="333"/>
        <end position="346"/>
    </location>
</feature>
<feature type="compositionally biased region" description="Polar residues" evidence="1">
    <location>
        <begin position="431"/>
        <end position="449"/>
    </location>
</feature>
<evidence type="ECO:0000256" key="1">
    <source>
        <dbReference type="SAM" id="MobiDB-lite"/>
    </source>
</evidence>
<feature type="compositionally biased region" description="Polar residues" evidence="1">
    <location>
        <begin position="455"/>
        <end position="465"/>
    </location>
</feature>
<proteinExistence type="predicted"/>
<comment type="caution">
    <text evidence="3">The sequence shown here is derived from an EMBL/GenBank/DDBJ whole genome shotgun (WGS) entry which is preliminary data.</text>
</comment>
<feature type="compositionally biased region" description="Polar residues" evidence="1">
    <location>
        <begin position="634"/>
        <end position="647"/>
    </location>
</feature>